<evidence type="ECO:0000313" key="3">
    <source>
        <dbReference type="EMBL" id="EMF15379.1"/>
    </source>
</evidence>
<feature type="signal peptide" evidence="1">
    <location>
        <begin position="1"/>
        <end position="21"/>
    </location>
</feature>
<dbReference type="GO" id="GO:0004622">
    <property type="term" value="F:phosphatidylcholine lysophospholipase activity"/>
    <property type="evidence" value="ECO:0007669"/>
    <property type="project" value="TreeGrafter"/>
</dbReference>
<dbReference type="PANTHER" id="PTHR30383:SF19">
    <property type="entry name" value="FIBRONECTIN TYPE-III DOMAIN-CONTAINING PROTEIN"/>
    <property type="match status" value="1"/>
</dbReference>
<dbReference type="InterPro" id="IPR036116">
    <property type="entry name" value="FN3_sf"/>
</dbReference>
<dbReference type="Pfam" id="PF13472">
    <property type="entry name" value="Lipase_GDSL_2"/>
    <property type="match status" value="1"/>
</dbReference>
<dbReference type="eggNOG" id="ENOG502R2FZ">
    <property type="taxonomic scope" value="Eukaryota"/>
</dbReference>
<feature type="chain" id="PRO_5004032960" evidence="1">
    <location>
        <begin position="22"/>
        <end position="642"/>
    </location>
</feature>
<reference evidence="3 4" key="1">
    <citation type="journal article" date="2012" name="PLoS Pathog.">
        <title>Diverse lifestyles and strategies of plant pathogenesis encoded in the genomes of eighteen Dothideomycetes fungi.</title>
        <authorList>
            <person name="Ohm R.A."/>
            <person name="Feau N."/>
            <person name="Henrissat B."/>
            <person name="Schoch C.L."/>
            <person name="Horwitz B.A."/>
            <person name="Barry K.W."/>
            <person name="Condon B.J."/>
            <person name="Copeland A.C."/>
            <person name="Dhillon B."/>
            <person name="Glaser F."/>
            <person name="Hesse C.N."/>
            <person name="Kosti I."/>
            <person name="LaButti K."/>
            <person name="Lindquist E.A."/>
            <person name="Lucas S."/>
            <person name="Salamov A.A."/>
            <person name="Bradshaw R.E."/>
            <person name="Ciuffetti L."/>
            <person name="Hamelin R.C."/>
            <person name="Kema G.H.J."/>
            <person name="Lawrence C."/>
            <person name="Scott J.A."/>
            <person name="Spatafora J.W."/>
            <person name="Turgeon B.G."/>
            <person name="de Wit P.J.G.M."/>
            <person name="Zhong S."/>
            <person name="Goodwin S.B."/>
            <person name="Grigoriev I.V."/>
        </authorList>
    </citation>
    <scope>NUCLEOTIDE SEQUENCE [LARGE SCALE GENOMIC DNA]</scope>
    <source>
        <strain evidence="3 4">SO2202</strain>
    </source>
</reference>
<dbReference type="PROSITE" id="PS50853">
    <property type="entry name" value="FN3"/>
    <property type="match status" value="1"/>
</dbReference>
<dbReference type="EMBL" id="KB456261">
    <property type="protein sequence ID" value="EMF15379.1"/>
    <property type="molecule type" value="Genomic_DNA"/>
</dbReference>
<feature type="domain" description="Fibronectin type-III" evidence="2">
    <location>
        <begin position="304"/>
        <end position="397"/>
    </location>
</feature>
<keyword evidence="4" id="KW-1185">Reference proteome</keyword>
<dbReference type="InterPro" id="IPR036514">
    <property type="entry name" value="SGNH_hydro_sf"/>
</dbReference>
<protein>
    <submittedName>
        <fullName evidence="3">Carbohydrate esterase family 3 protein</fullName>
    </submittedName>
</protein>
<evidence type="ECO:0000259" key="2">
    <source>
        <dbReference type="PROSITE" id="PS50853"/>
    </source>
</evidence>
<proteinExistence type="predicted"/>
<dbReference type="SUPFAM" id="SSF49265">
    <property type="entry name" value="Fibronectin type III"/>
    <property type="match status" value="2"/>
</dbReference>
<keyword evidence="1" id="KW-0732">Signal</keyword>
<dbReference type="RefSeq" id="XP_016763500.1">
    <property type="nucleotide sequence ID" value="XM_016902394.1"/>
</dbReference>
<dbReference type="PANTHER" id="PTHR30383">
    <property type="entry name" value="THIOESTERASE 1/PROTEASE 1/LYSOPHOSPHOLIPASE L1"/>
    <property type="match status" value="1"/>
</dbReference>
<evidence type="ECO:0000313" key="4">
    <source>
        <dbReference type="Proteomes" id="UP000016931"/>
    </source>
</evidence>
<sequence length="642" mass="69853">MPPSILWKSFVVANCFAIASALAHVDIFPSSQAHVQSDTGGASTLRLMFVGDSITHGHEADYTWRYRLWQWLRETETPFSFVGPYTGTCAPAPALPPQPPRLLELPVRGADAIDDFPRTDWGYAREVPQDFDAHHFATSGDRADRVKKLIQSRVQEFTPNVLLILLGFNDLSWGGATPDGLIASLKELIDNARAANPTIKVAVGNVVHEAYSSPSLEDRTTKFNELLRSTYTSWKLPESPVFHVDVAGVYTCGPHRNCTSTADGLHPNELGSYQIAHAFSKTLIEDFSIGQQPVPIPETWTERAVEPPTNVKAASTSMGIKATWDRPWGITDFHVRRRTGGQEWIIDYGVKANRTDTILPEAGIEYEYQVRSCLGRRCGDWSSEYASARSGRNTGPPPETVITSPTELGFHVSWSPPHEHEAAKWNITQYDVSFFNTHTKQDVHVGTLNTSVTLEGLPSGEMSVVGVILDISISAWTSPEGGGTIFTRGRPVLPGALLAPHKPGSLQSRVINESAVQLTWAANDEYTAGYLVYVDGDTNGIATLETEQVVRVPQQRTRSTLPEICVSAVNGELASEKSCLTGDAAAVPESPRVGEPEGGTTTTATATTTTFLAPILTLLILASLVVSMLRCVQGGSDGEIYK</sequence>
<accession>M3DC23</accession>
<organism evidence="3 4">
    <name type="scientific">Sphaerulina musiva (strain SO2202)</name>
    <name type="common">Poplar stem canker fungus</name>
    <name type="synonym">Septoria musiva</name>
    <dbReference type="NCBI Taxonomy" id="692275"/>
    <lineage>
        <taxon>Eukaryota</taxon>
        <taxon>Fungi</taxon>
        <taxon>Dikarya</taxon>
        <taxon>Ascomycota</taxon>
        <taxon>Pezizomycotina</taxon>
        <taxon>Dothideomycetes</taxon>
        <taxon>Dothideomycetidae</taxon>
        <taxon>Mycosphaerellales</taxon>
        <taxon>Mycosphaerellaceae</taxon>
        <taxon>Sphaerulina</taxon>
    </lineage>
</organism>
<dbReference type="CDD" id="cd01833">
    <property type="entry name" value="XynB_like"/>
    <property type="match status" value="1"/>
</dbReference>
<gene>
    <name evidence="3" type="ORF">SEPMUDRAFT_131081</name>
</gene>
<dbReference type="CDD" id="cd00063">
    <property type="entry name" value="FN3"/>
    <property type="match status" value="1"/>
</dbReference>
<dbReference type="SUPFAM" id="SSF52266">
    <property type="entry name" value="SGNH hydrolase"/>
    <property type="match status" value="1"/>
</dbReference>
<dbReference type="Gene3D" id="3.40.50.1110">
    <property type="entry name" value="SGNH hydrolase"/>
    <property type="match status" value="1"/>
</dbReference>
<dbReference type="Proteomes" id="UP000016931">
    <property type="component" value="Unassembled WGS sequence"/>
</dbReference>
<dbReference type="HOGENOM" id="CLU_014183_2_1_1"/>
<dbReference type="SMART" id="SM00060">
    <property type="entry name" value="FN3"/>
    <property type="match status" value="3"/>
</dbReference>
<dbReference type="OrthoDB" id="2119228at2759"/>
<dbReference type="InterPro" id="IPR013830">
    <property type="entry name" value="SGNH_hydro"/>
</dbReference>
<evidence type="ECO:0000256" key="1">
    <source>
        <dbReference type="SAM" id="SignalP"/>
    </source>
</evidence>
<dbReference type="InterPro" id="IPR051532">
    <property type="entry name" value="Ester_Hydrolysis_Enzymes"/>
</dbReference>
<dbReference type="InterPro" id="IPR003961">
    <property type="entry name" value="FN3_dom"/>
</dbReference>
<dbReference type="GeneID" id="27899531"/>
<dbReference type="AlphaFoldDB" id="M3DC23"/>
<name>M3DC23_SPHMS</name>